<evidence type="ECO:0000256" key="4">
    <source>
        <dbReference type="ARBA" id="ARBA00022840"/>
    </source>
</evidence>
<dbReference type="InterPro" id="IPR051409">
    <property type="entry name" value="Atypical_kinase_ADCK"/>
</dbReference>
<dbReference type="GO" id="GO:0005524">
    <property type="term" value="F:ATP binding"/>
    <property type="evidence" value="ECO:0007669"/>
    <property type="project" value="UniProtKB-KW"/>
</dbReference>
<keyword evidence="4" id="KW-0067">ATP-binding</keyword>
<organism evidence="9 10">
    <name type="scientific">Tilletia horrida</name>
    <dbReference type="NCBI Taxonomy" id="155126"/>
    <lineage>
        <taxon>Eukaryota</taxon>
        <taxon>Fungi</taxon>
        <taxon>Dikarya</taxon>
        <taxon>Basidiomycota</taxon>
        <taxon>Ustilaginomycotina</taxon>
        <taxon>Exobasidiomycetes</taxon>
        <taxon>Tilletiales</taxon>
        <taxon>Tilletiaceae</taxon>
        <taxon>Tilletia</taxon>
    </lineage>
</organism>
<dbReference type="SUPFAM" id="SSF56112">
    <property type="entry name" value="Protein kinase-like (PK-like)"/>
    <property type="match status" value="1"/>
</dbReference>
<dbReference type="PANTHER" id="PTHR43851:SF3">
    <property type="entry name" value="COENZYME Q8"/>
    <property type="match status" value="1"/>
</dbReference>
<feature type="compositionally biased region" description="Pro residues" evidence="5">
    <location>
        <begin position="363"/>
        <end position="373"/>
    </location>
</feature>
<feature type="compositionally biased region" description="Low complexity" evidence="5">
    <location>
        <begin position="1130"/>
        <end position="1143"/>
    </location>
</feature>
<feature type="region of interest" description="Disordered" evidence="5">
    <location>
        <begin position="353"/>
        <end position="501"/>
    </location>
</feature>
<feature type="domain" description="ABC1 atypical kinase-like" evidence="7">
    <location>
        <begin position="583"/>
        <end position="841"/>
    </location>
</feature>
<dbReference type="InterPro" id="IPR019180">
    <property type="entry name" value="Oxidoreductase-like_N"/>
</dbReference>
<comment type="caution">
    <text evidence="9">The sequence shown here is derived from an EMBL/GenBank/DDBJ whole genome shotgun (WGS) entry which is preliminary data.</text>
</comment>
<dbReference type="Gene3D" id="3.40.30.10">
    <property type="entry name" value="Glutaredoxin"/>
    <property type="match status" value="1"/>
</dbReference>
<dbReference type="SUPFAM" id="SSF52833">
    <property type="entry name" value="Thioredoxin-like"/>
    <property type="match status" value="1"/>
</dbReference>
<comment type="similarity">
    <text evidence="1">Belongs to the protein kinase superfamily. ADCK protein kinase family.</text>
</comment>
<dbReference type="Proteomes" id="UP001176517">
    <property type="component" value="Unassembled WGS sequence"/>
</dbReference>
<gene>
    <name evidence="9" type="ORF">OC846_001448</name>
</gene>
<sequence length="1293" mass="139959">MASVPLPLSIEVVSDNICPFCFIGLRKLQRALAASPYVAGSQSRHAQNPPTFAAQIKFKPFQLDPTLSADAPVDKRERYLQKFGPQFEQMEHVMKARGQEVGINFAYEGKLRNTTVSHRLMEKAFQTGGWEQQLKLINKLFPAYFENAQDIGDKDLLATFAVDSGIFPTKDAARSFLDSDELLSEVQKGYQEAVAQQISGVPNFTITALRPETDVGESTAAVPGAESNPGFRPFLRSRVAGAQDPETFVNLIEQMAKKAASKGLVGDAAKQSVLLRGIVDVASVAANLTKVLTNAASSASSAPLRHQQQQQQQQPRPWPTQAPLYRQTDQIQAQTEAEEVEEQEPVIYTLPSSQPLASTSYSPPEPAVAPPPVSESLPEAAAPSAATASARPPAVELEATSIPASPPPHQSEAPPSSSSLSATAQQPKIDPEPETPKKDPLPTQEATSASSQPSAPPPPPSSPQPITGSPSQSQPRAQPTEDEYDPENIPRSTPLRAAKVPSSRLGRLMHYGSLGAGLAWGAAGQYLSGSSSSGSSPFMGEANLRRLVDKLSTMRGAALKLGQFMSIQDSHMLPPELEEVLLRVQNSANYMPEWQMEKVMTEDLGPDWRSHFDHFNSTPFAAASIGQVHSATLSSSYPDSRLAGSKVAVKVQFPGIKQSIASDLGYLTSLLTASALLPKGLFLQSTIKTMRGELEDECDYAREAEMGRRFARLVHESNEAGSGVEGVMPFAVPRVVDELCTGRVLTTEMMRGRPLTQAARYSQERRNAIATSILRLCLQELFHFRLMQTDPNWSNFLLNERTSTLELLDFGATREYTPEFIDKWYHLLSAAVRGDRDGCLEWSHKIGYLTGEESEGMLEAHLQSMLLLAEPFSAHAPSPYNFTNQTITTRVRTHIPVMLKERKTPPPKETYSLNRKLSGAFLLCAKLGAEVRCKEVWEEVLGSYKPLAPVPSAPASAVGGSNARLYHSLAHPGLRTGIRTRPEKTTRCRPQPSILLHNTHLRARLRHPSANSLTSMSGLGHSALCPFSSSARSPDGVPSYELRQNSLDLRSTWAKTVPQPKSRSALARLDLPPDPLGINSSNPPTTDSISATTPVLGPNKQAEEAMKAALVGDGSPEKRTKIAIGSTIPSDATTSAAAPSNTAGPEGPKPVIIRGVAIPRKPPPPGPEDCCMSGCAHCTYDIYADAIQEYLSELSHAQSQLAALSSPAMSDDDWAAAAALGIKRAEPPAVAARGGGGAAGEGKEAEEERAQREVDEAVRNIEDPTLRAFLDMERKLKKRQREREREKQASVQA</sequence>
<evidence type="ECO:0000259" key="8">
    <source>
        <dbReference type="Pfam" id="PF09791"/>
    </source>
</evidence>
<dbReference type="Pfam" id="PF03109">
    <property type="entry name" value="ABC1"/>
    <property type="match status" value="1"/>
</dbReference>
<feature type="compositionally biased region" description="Low complexity" evidence="5">
    <location>
        <begin position="464"/>
        <end position="475"/>
    </location>
</feature>
<dbReference type="GO" id="GO:0016491">
    <property type="term" value="F:oxidoreductase activity"/>
    <property type="evidence" value="ECO:0007669"/>
    <property type="project" value="InterPro"/>
</dbReference>
<keyword evidence="10" id="KW-1185">Reference proteome</keyword>
<feature type="compositionally biased region" description="Pro residues" evidence="5">
    <location>
        <begin position="454"/>
        <end position="463"/>
    </location>
</feature>
<dbReference type="Pfam" id="PF09791">
    <property type="entry name" value="Oxidored-like"/>
    <property type="match status" value="1"/>
</dbReference>
<evidence type="ECO:0000259" key="7">
    <source>
        <dbReference type="Pfam" id="PF03109"/>
    </source>
</evidence>
<evidence type="ECO:0000256" key="2">
    <source>
        <dbReference type="ARBA" id="ARBA00022679"/>
    </source>
</evidence>
<dbReference type="CDD" id="cd03024">
    <property type="entry name" value="DsbA_FrnE"/>
    <property type="match status" value="1"/>
</dbReference>
<evidence type="ECO:0008006" key="11">
    <source>
        <dbReference type="Google" id="ProtNLM"/>
    </source>
</evidence>
<dbReference type="GO" id="GO:0006744">
    <property type="term" value="P:ubiquinone biosynthetic process"/>
    <property type="evidence" value="ECO:0007669"/>
    <property type="project" value="TreeGrafter"/>
</dbReference>
<feature type="compositionally biased region" description="Basic and acidic residues" evidence="5">
    <location>
        <begin position="1281"/>
        <end position="1293"/>
    </location>
</feature>
<dbReference type="EMBL" id="JAPDMZ010000021">
    <property type="protein sequence ID" value="KAK0556012.1"/>
    <property type="molecule type" value="Genomic_DNA"/>
</dbReference>
<protein>
    <recommendedName>
        <fullName evidence="11">ABC1 atypical kinase-like domain-containing protein</fullName>
    </recommendedName>
</protein>
<reference evidence="9" key="1">
    <citation type="journal article" date="2023" name="PhytoFront">
        <title>Draft Genome Resources of Seven Strains of Tilletia horrida, Causal Agent of Kernel Smut of Rice.</title>
        <authorList>
            <person name="Khanal S."/>
            <person name="Antony Babu S."/>
            <person name="Zhou X.G."/>
        </authorList>
    </citation>
    <scope>NUCLEOTIDE SEQUENCE</scope>
    <source>
        <strain evidence="9">TX6</strain>
    </source>
</reference>
<dbReference type="PANTHER" id="PTHR43851">
    <property type="match status" value="1"/>
</dbReference>
<feature type="region of interest" description="Disordered" evidence="5">
    <location>
        <begin position="1228"/>
        <end position="1293"/>
    </location>
</feature>
<feature type="compositionally biased region" description="Polar residues" evidence="5">
    <location>
        <begin position="1078"/>
        <end position="1093"/>
    </location>
</feature>
<evidence type="ECO:0000313" key="9">
    <source>
        <dbReference type="EMBL" id="KAK0556012.1"/>
    </source>
</evidence>
<dbReference type="GO" id="GO:0016740">
    <property type="term" value="F:transferase activity"/>
    <property type="evidence" value="ECO:0007669"/>
    <property type="project" value="UniProtKB-KW"/>
</dbReference>
<dbReference type="InterPro" id="IPR034646">
    <property type="entry name" value="ADCK3_dom"/>
</dbReference>
<accession>A0AAN6GV77</accession>
<dbReference type="Pfam" id="PF01323">
    <property type="entry name" value="DSBA"/>
    <property type="match status" value="1"/>
</dbReference>
<feature type="compositionally biased region" description="Basic and acidic residues" evidence="5">
    <location>
        <begin position="429"/>
        <end position="440"/>
    </location>
</feature>
<feature type="domain" description="DSBA-like thioredoxin" evidence="6">
    <location>
        <begin position="10"/>
        <end position="207"/>
    </location>
</feature>
<keyword evidence="3" id="KW-0547">Nucleotide-binding</keyword>
<dbReference type="InterPro" id="IPR036249">
    <property type="entry name" value="Thioredoxin-like_sf"/>
</dbReference>
<name>A0AAN6GV77_9BASI</name>
<feature type="compositionally biased region" description="Low complexity" evidence="5">
    <location>
        <begin position="410"/>
        <end position="427"/>
    </location>
</feature>
<dbReference type="InterPro" id="IPR001853">
    <property type="entry name" value="DSBA-like_thioredoxin_dom"/>
</dbReference>
<feature type="compositionally biased region" description="Low complexity" evidence="5">
    <location>
        <begin position="443"/>
        <end position="453"/>
    </location>
</feature>
<evidence type="ECO:0000259" key="6">
    <source>
        <dbReference type="Pfam" id="PF01323"/>
    </source>
</evidence>
<dbReference type="InterPro" id="IPR011009">
    <property type="entry name" value="Kinase-like_dom_sf"/>
</dbReference>
<keyword evidence="2" id="KW-0808">Transferase</keyword>
<feature type="region of interest" description="Disordered" evidence="5">
    <location>
        <begin position="1130"/>
        <end position="1150"/>
    </location>
</feature>
<evidence type="ECO:0000256" key="1">
    <source>
        <dbReference type="ARBA" id="ARBA00009670"/>
    </source>
</evidence>
<proteinExistence type="inferred from homology"/>
<feature type="domain" description="Oxidoreductase-like" evidence="8">
    <location>
        <begin position="1153"/>
        <end position="1198"/>
    </location>
</feature>
<feature type="region of interest" description="Disordered" evidence="5">
    <location>
        <begin position="1056"/>
        <end position="1093"/>
    </location>
</feature>
<feature type="compositionally biased region" description="Basic and acidic residues" evidence="5">
    <location>
        <begin position="1241"/>
        <end position="1274"/>
    </location>
</feature>
<feature type="region of interest" description="Disordered" evidence="5">
    <location>
        <begin position="299"/>
        <end position="321"/>
    </location>
</feature>
<dbReference type="InterPro" id="IPR004147">
    <property type="entry name" value="ABC1_dom"/>
</dbReference>
<feature type="compositionally biased region" description="Low complexity" evidence="5">
    <location>
        <begin position="374"/>
        <end position="396"/>
    </location>
</feature>
<evidence type="ECO:0000256" key="5">
    <source>
        <dbReference type="SAM" id="MobiDB-lite"/>
    </source>
</evidence>
<evidence type="ECO:0000313" key="10">
    <source>
        <dbReference type="Proteomes" id="UP001176517"/>
    </source>
</evidence>
<dbReference type="CDD" id="cd13970">
    <property type="entry name" value="ABC1_ADCK3"/>
    <property type="match status" value="1"/>
</dbReference>
<evidence type="ECO:0000256" key="3">
    <source>
        <dbReference type="ARBA" id="ARBA00022741"/>
    </source>
</evidence>